<dbReference type="Pfam" id="PF14436">
    <property type="entry name" value="EndoU_bacteria"/>
    <property type="match status" value="1"/>
</dbReference>
<comment type="caution">
    <text evidence="3">The sequence shown here is derived from an EMBL/GenBank/DDBJ whole genome shotgun (WGS) entry which is preliminary data.</text>
</comment>
<dbReference type="OrthoDB" id="1454629at2"/>
<feature type="signal peptide" evidence="1">
    <location>
        <begin position="1"/>
        <end position="26"/>
    </location>
</feature>
<gene>
    <name evidence="3" type="ORF">EV197_2574</name>
</gene>
<organism evidence="3 4">
    <name type="scientific">Aquimarina brevivitae</name>
    <dbReference type="NCBI Taxonomy" id="323412"/>
    <lineage>
        <taxon>Bacteria</taxon>
        <taxon>Pseudomonadati</taxon>
        <taxon>Bacteroidota</taxon>
        <taxon>Flavobacteriia</taxon>
        <taxon>Flavobacteriales</taxon>
        <taxon>Flavobacteriaceae</taxon>
        <taxon>Aquimarina</taxon>
    </lineage>
</organism>
<feature type="domain" description="Bacterial EndoU nuclease" evidence="2">
    <location>
        <begin position="332"/>
        <end position="471"/>
    </location>
</feature>
<name>A0A4Q7NYC4_9FLAO</name>
<dbReference type="EMBL" id="SGXE01000003">
    <property type="protein sequence ID" value="RZS92436.1"/>
    <property type="molecule type" value="Genomic_DNA"/>
</dbReference>
<protein>
    <submittedName>
        <fullName evidence="3">Uncharacterized protein DUF4237</fullName>
    </submittedName>
</protein>
<dbReference type="AlphaFoldDB" id="A0A4Q7NYC4"/>
<keyword evidence="4" id="KW-1185">Reference proteome</keyword>
<evidence type="ECO:0000259" key="2">
    <source>
        <dbReference type="Pfam" id="PF14436"/>
    </source>
</evidence>
<dbReference type="InterPro" id="IPR029501">
    <property type="entry name" value="EndoU_bac"/>
</dbReference>
<dbReference type="GO" id="GO:0004519">
    <property type="term" value="F:endonuclease activity"/>
    <property type="evidence" value="ECO:0007669"/>
    <property type="project" value="InterPro"/>
</dbReference>
<dbReference type="RefSeq" id="WP_130287120.1">
    <property type="nucleotide sequence ID" value="NZ_SGXE01000003.1"/>
</dbReference>
<proteinExistence type="predicted"/>
<accession>A0A4Q7NYC4</accession>
<sequence length="473" mass="53517">MKNLKFYINNVVVALFIALSFQSVLAQGECSLDALNSELVTKNSDEVFKHFEASPEQAYDAWKVLYKADQSADRLNLDILKELGEYISLTSKGLKVVEDEIKAVGSFSSWFNNSSGISKSNFYKSFQSSEEVQLSAWILYKEKNWAELEKLFTDNNIKWPPAYGGYNIEKISLSKGMKFDRYTDDSAGFENDIPIFRSGFTSPLKNDGTPYEFAQRALDRPKSDYDFYYEIEVLKDLPFEGELADVIPWFGLVGNGKQTSWDIPVESSGYPKTFSQLAEEGYIKITIKDSPSGKYSSLVGDVIGRVEIDNVREKVLAKKTHVLSVEGLNKTRNYQGNELKGFTGCHTEKALQEFVENNGGSYFIKNKPNSLSNNEVYEGQPIIIIENIAYVKTNGKIVEYEPGKFAGTSTFFPENWSITKILQEVEYAIQNNRGKVPGNNKNEYYGFSEDGNVEIHFYLNQNGEIGSYFPVKK</sequence>
<evidence type="ECO:0000256" key="1">
    <source>
        <dbReference type="SAM" id="SignalP"/>
    </source>
</evidence>
<dbReference type="Proteomes" id="UP000292262">
    <property type="component" value="Unassembled WGS sequence"/>
</dbReference>
<evidence type="ECO:0000313" key="3">
    <source>
        <dbReference type="EMBL" id="RZS92436.1"/>
    </source>
</evidence>
<keyword evidence="1" id="KW-0732">Signal</keyword>
<reference evidence="3 4" key="1">
    <citation type="submission" date="2019-02" db="EMBL/GenBank/DDBJ databases">
        <title>Genomic Encyclopedia of Type Strains, Phase IV (KMG-IV): sequencing the most valuable type-strain genomes for metagenomic binning, comparative biology and taxonomic classification.</title>
        <authorList>
            <person name="Goeker M."/>
        </authorList>
    </citation>
    <scope>NUCLEOTIDE SEQUENCE [LARGE SCALE GENOMIC DNA]</scope>
    <source>
        <strain evidence="3 4">DSM 17196</strain>
    </source>
</reference>
<evidence type="ECO:0000313" key="4">
    <source>
        <dbReference type="Proteomes" id="UP000292262"/>
    </source>
</evidence>
<feature type="chain" id="PRO_5020999025" evidence="1">
    <location>
        <begin position="27"/>
        <end position="473"/>
    </location>
</feature>